<evidence type="ECO:0000313" key="2">
    <source>
        <dbReference type="Proteomes" id="UP000000286"/>
    </source>
</evidence>
<dbReference type="EMBL" id="FN394217">
    <property type="protein sequence ID" value="CAY86739.1"/>
    <property type="molecule type" value="Genomic_DNA"/>
</dbReference>
<gene>
    <name evidence="1" type="ORF">EC1118_1P2_0595g</name>
</gene>
<organism evidence="1 2">
    <name type="scientific">Saccharomyces cerevisiae (strain Lalvin EC1118 / Prise de mousse)</name>
    <name type="common">Baker's yeast</name>
    <dbReference type="NCBI Taxonomy" id="643680"/>
    <lineage>
        <taxon>Eukaryota</taxon>
        <taxon>Fungi</taxon>
        <taxon>Dikarya</taxon>
        <taxon>Ascomycota</taxon>
        <taxon>Saccharomycotina</taxon>
        <taxon>Saccharomycetes</taxon>
        <taxon>Saccharomycetales</taxon>
        <taxon>Saccharomycetaceae</taxon>
        <taxon>Saccharomyces</taxon>
    </lineage>
</organism>
<dbReference type="AlphaFoldDB" id="C8ZIF8"/>
<dbReference type="Proteomes" id="UP000000286">
    <property type="component" value="Chromosome XVI"/>
</dbReference>
<name>C8ZIF8_YEAS8</name>
<accession>C8ZIF8</accession>
<reference evidence="1 2" key="1">
    <citation type="journal article" date="2009" name="Proc. Natl. Acad. Sci. U.S.A.">
        <title>Eukaryote-to-eukaryote gene transfer events revealed by the genome sequence of the wine yeast Saccharomyces cerevisiae EC1118.</title>
        <authorList>
            <person name="Novo M."/>
            <person name="Bigey F."/>
            <person name="Beyne E."/>
            <person name="Galeote V."/>
            <person name="Gavory F."/>
            <person name="Mallet S."/>
            <person name="Cambot B."/>
            <person name="Legras J.L."/>
            <person name="Wincker P."/>
            <person name="Casaregola S."/>
            <person name="Dequin S."/>
        </authorList>
    </citation>
    <scope>NUCLEOTIDE SEQUENCE [LARGE SCALE GENOMIC DNA]</scope>
    <source>
        <strain evidence="2">Lalvin EC1118 / Prise de mousse</strain>
    </source>
</reference>
<evidence type="ECO:0000313" key="1">
    <source>
        <dbReference type="EMBL" id="CAY86739.1"/>
    </source>
</evidence>
<sequence>MGLRSLGIASSTQMYLAPNWDLVGHPFDCTLNRRLLPPVPNFWGQTTGWLSWQATLLQQFPWVGPRSNSLGSNCVFLAIFR</sequence>
<protein>
    <submittedName>
        <fullName evidence="1">EC1118_1P2_0595p</fullName>
    </submittedName>
</protein>
<proteinExistence type="predicted"/>
<dbReference type="HOGENOM" id="CLU_2575683_0_0_1"/>